<dbReference type="SUPFAM" id="SSF55681">
    <property type="entry name" value="Class II aaRS and biotin synthetases"/>
    <property type="match status" value="1"/>
</dbReference>
<evidence type="ECO:0000259" key="6">
    <source>
        <dbReference type="PROSITE" id="PS51733"/>
    </source>
</evidence>
<evidence type="ECO:0000313" key="8">
    <source>
        <dbReference type="Proteomes" id="UP001412067"/>
    </source>
</evidence>
<dbReference type="PANTHER" id="PTHR10993">
    <property type="entry name" value="OCTANOYLTRANSFERASE"/>
    <property type="match status" value="1"/>
</dbReference>
<dbReference type="EC" id="2.3.1.181" evidence="3"/>
<dbReference type="PANTHER" id="PTHR10993:SF15">
    <property type="entry name" value="OCTANOYLTRANSFERASE LIP2, MITOCHONDRIAL"/>
    <property type="match status" value="1"/>
</dbReference>
<dbReference type="Gene3D" id="3.30.930.10">
    <property type="entry name" value="Bira Bifunctional Protein, Domain 2"/>
    <property type="match status" value="1"/>
</dbReference>
<name>A0ABR2MH90_9ASPA</name>
<evidence type="ECO:0000256" key="1">
    <source>
        <dbReference type="ARBA" id="ARBA00004821"/>
    </source>
</evidence>
<reference evidence="7 8" key="1">
    <citation type="journal article" date="2022" name="Nat. Plants">
        <title>Genomes of leafy and leafless Platanthera orchids illuminate the evolution of mycoheterotrophy.</title>
        <authorList>
            <person name="Li M.H."/>
            <person name="Liu K.W."/>
            <person name="Li Z."/>
            <person name="Lu H.C."/>
            <person name="Ye Q.L."/>
            <person name="Zhang D."/>
            <person name="Wang J.Y."/>
            <person name="Li Y.F."/>
            <person name="Zhong Z.M."/>
            <person name="Liu X."/>
            <person name="Yu X."/>
            <person name="Liu D.K."/>
            <person name="Tu X.D."/>
            <person name="Liu B."/>
            <person name="Hao Y."/>
            <person name="Liao X.Y."/>
            <person name="Jiang Y.T."/>
            <person name="Sun W.H."/>
            <person name="Chen J."/>
            <person name="Chen Y.Q."/>
            <person name="Ai Y."/>
            <person name="Zhai J.W."/>
            <person name="Wu S.S."/>
            <person name="Zhou Z."/>
            <person name="Hsiao Y.Y."/>
            <person name="Wu W.L."/>
            <person name="Chen Y.Y."/>
            <person name="Lin Y.F."/>
            <person name="Hsu J.L."/>
            <person name="Li C.Y."/>
            <person name="Wang Z.W."/>
            <person name="Zhao X."/>
            <person name="Zhong W.Y."/>
            <person name="Ma X.K."/>
            <person name="Ma L."/>
            <person name="Huang J."/>
            <person name="Chen G.Z."/>
            <person name="Huang M.Z."/>
            <person name="Huang L."/>
            <person name="Peng D.H."/>
            <person name="Luo Y.B."/>
            <person name="Zou S.Q."/>
            <person name="Chen S.P."/>
            <person name="Lan S."/>
            <person name="Tsai W.C."/>
            <person name="Van de Peer Y."/>
            <person name="Liu Z.J."/>
        </authorList>
    </citation>
    <scope>NUCLEOTIDE SEQUENCE [LARGE SCALE GENOMIC DNA]</scope>
    <source>
        <strain evidence="7">Lor288</strain>
    </source>
</reference>
<dbReference type="EMBL" id="JBBWWR010000007">
    <property type="protein sequence ID" value="KAK8963522.1"/>
    <property type="molecule type" value="Genomic_DNA"/>
</dbReference>
<keyword evidence="5" id="KW-0012">Acyltransferase</keyword>
<dbReference type="PROSITE" id="PS51733">
    <property type="entry name" value="BPL_LPL_CATALYTIC"/>
    <property type="match status" value="1"/>
</dbReference>
<dbReference type="Pfam" id="PF21948">
    <property type="entry name" value="LplA-B_cat"/>
    <property type="match status" value="1"/>
</dbReference>
<keyword evidence="4" id="KW-0808">Transferase</keyword>
<dbReference type="PIRSF" id="PIRSF016262">
    <property type="entry name" value="LPLase"/>
    <property type="match status" value="1"/>
</dbReference>
<comment type="caution">
    <text evidence="7">The sequence shown here is derived from an EMBL/GenBank/DDBJ whole genome shotgun (WGS) entry which is preliminary data.</text>
</comment>
<comment type="pathway">
    <text evidence="1">Protein modification; protein lipoylation via endogenous pathway; protein N(6)-(lipoyl)lysine from octanoyl-[acyl-carrier-protein]: step 1/2.</text>
</comment>
<dbReference type="InterPro" id="IPR004143">
    <property type="entry name" value="BPL_LPL_catalytic"/>
</dbReference>
<dbReference type="InterPro" id="IPR000544">
    <property type="entry name" value="Octanoyltransferase"/>
</dbReference>
<feature type="domain" description="BPL/LPL catalytic" evidence="6">
    <location>
        <begin position="1"/>
        <end position="152"/>
    </location>
</feature>
<sequence>MHRNLLIPKADLKSIGAEFHHNERRDDITFRDPMHAVIYPIISLRDVGFGARNYVESLESAMMKLCSSYGVDGRRGVKGKTGVWVAEKNIEVIGVRISSGIASHGLSFNIDLDLNFFKYIVPCGIANKRITSLRRETSLDLPANEIIQEQQV</sequence>
<protein>
    <recommendedName>
        <fullName evidence="3">lipoyl(octanoyl) transferase</fullName>
        <ecNumber evidence="3">2.3.1.181</ecNumber>
    </recommendedName>
</protein>
<dbReference type="Proteomes" id="UP001412067">
    <property type="component" value="Unassembled WGS sequence"/>
</dbReference>
<evidence type="ECO:0000256" key="3">
    <source>
        <dbReference type="ARBA" id="ARBA00012334"/>
    </source>
</evidence>
<keyword evidence="8" id="KW-1185">Reference proteome</keyword>
<evidence type="ECO:0000256" key="5">
    <source>
        <dbReference type="ARBA" id="ARBA00023315"/>
    </source>
</evidence>
<dbReference type="NCBIfam" id="TIGR00214">
    <property type="entry name" value="lipB"/>
    <property type="match status" value="1"/>
</dbReference>
<proteinExistence type="inferred from homology"/>
<gene>
    <name evidence="7" type="primary">LIP2</name>
    <name evidence="7" type="ORF">KSP40_PGU004625</name>
</gene>
<comment type="similarity">
    <text evidence="2">Belongs to the LipB family.</text>
</comment>
<organism evidence="7 8">
    <name type="scientific">Platanthera guangdongensis</name>
    <dbReference type="NCBI Taxonomy" id="2320717"/>
    <lineage>
        <taxon>Eukaryota</taxon>
        <taxon>Viridiplantae</taxon>
        <taxon>Streptophyta</taxon>
        <taxon>Embryophyta</taxon>
        <taxon>Tracheophyta</taxon>
        <taxon>Spermatophyta</taxon>
        <taxon>Magnoliopsida</taxon>
        <taxon>Liliopsida</taxon>
        <taxon>Asparagales</taxon>
        <taxon>Orchidaceae</taxon>
        <taxon>Orchidoideae</taxon>
        <taxon>Orchideae</taxon>
        <taxon>Orchidinae</taxon>
        <taxon>Platanthera</taxon>
    </lineage>
</organism>
<accession>A0ABR2MH90</accession>
<evidence type="ECO:0000313" key="7">
    <source>
        <dbReference type="EMBL" id="KAK8963522.1"/>
    </source>
</evidence>
<evidence type="ECO:0000256" key="2">
    <source>
        <dbReference type="ARBA" id="ARBA00007907"/>
    </source>
</evidence>
<dbReference type="InterPro" id="IPR045864">
    <property type="entry name" value="aa-tRNA-synth_II/BPL/LPL"/>
</dbReference>
<evidence type="ECO:0000256" key="4">
    <source>
        <dbReference type="ARBA" id="ARBA00022679"/>
    </source>
</evidence>